<keyword evidence="3" id="KW-1185">Reference proteome</keyword>
<comment type="caution">
    <text evidence="2">The sequence shown here is derived from an EMBL/GenBank/DDBJ whole genome shotgun (WGS) entry which is preliminary data.</text>
</comment>
<accession>A0AAW0AN82</accession>
<sequence length="367" mass="40519">MLESLEADRAFLAQKLQKDAEILDLKAQIYALEQSISALVAAKKPVQARLDAYKYPVLTLPNEIVSEIFLHFLPAYPEPPPLVGLLSPLCLSYVCRSWRGIAQATPALWRAIDLTQTEMGGSRMELCVPLLDYWLSSSGGCPISIHATDYEDSAPVISALTPYLSRGPEHLKLTAKSASQLSDMEAPMPLLCTLHLRFSESVAIPHIFPDSPLLRAVVLEDYAVRSISLPWLQLTSLTLRDAFFDDCLSVLQQTTNLLHCTLLVWIQSAPQTEAVLPSLETLVIERGSNSRVEVLSGFNTPALRCLELPEAFVRPRRALDADCLQAVNDFIARCGCNFQELRVTHASSSVLGSRAFPSVAVITFDRE</sequence>
<gene>
    <name evidence="2" type="ORF">R3P38DRAFT_1449322</name>
</gene>
<dbReference type="Proteomes" id="UP001362999">
    <property type="component" value="Unassembled WGS sequence"/>
</dbReference>
<evidence type="ECO:0000313" key="3">
    <source>
        <dbReference type="Proteomes" id="UP001362999"/>
    </source>
</evidence>
<name>A0AAW0AN82_9AGAR</name>
<dbReference type="AlphaFoldDB" id="A0AAW0AN82"/>
<feature type="domain" description="F-box" evidence="1">
    <location>
        <begin position="58"/>
        <end position="114"/>
    </location>
</feature>
<evidence type="ECO:0000313" key="2">
    <source>
        <dbReference type="EMBL" id="KAK7014327.1"/>
    </source>
</evidence>
<dbReference type="InterPro" id="IPR001810">
    <property type="entry name" value="F-box_dom"/>
</dbReference>
<reference evidence="2 3" key="1">
    <citation type="journal article" date="2024" name="J Genomics">
        <title>Draft genome sequencing and assembly of Favolaschia claudopus CIRM-BRFM 2984 isolated from oak limbs.</title>
        <authorList>
            <person name="Navarro D."/>
            <person name="Drula E."/>
            <person name="Chaduli D."/>
            <person name="Cazenave R."/>
            <person name="Ahrendt S."/>
            <person name="Wang J."/>
            <person name="Lipzen A."/>
            <person name="Daum C."/>
            <person name="Barry K."/>
            <person name="Grigoriev I.V."/>
            <person name="Favel A."/>
            <person name="Rosso M.N."/>
            <person name="Martin F."/>
        </authorList>
    </citation>
    <scope>NUCLEOTIDE SEQUENCE [LARGE SCALE GENOMIC DNA]</scope>
    <source>
        <strain evidence="2 3">CIRM-BRFM 2984</strain>
    </source>
</reference>
<proteinExistence type="predicted"/>
<organism evidence="2 3">
    <name type="scientific">Favolaschia claudopus</name>
    <dbReference type="NCBI Taxonomy" id="2862362"/>
    <lineage>
        <taxon>Eukaryota</taxon>
        <taxon>Fungi</taxon>
        <taxon>Dikarya</taxon>
        <taxon>Basidiomycota</taxon>
        <taxon>Agaricomycotina</taxon>
        <taxon>Agaricomycetes</taxon>
        <taxon>Agaricomycetidae</taxon>
        <taxon>Agaricales</taxon>
        <taxon>Marasmiineae</taxon>
        <taxon>Mycenaceae</taxon>
        <taxon>Favolaschia</taxon>
    </lineage>
</organism>
<dbReference type="Gene3D" id="1.20.1280.50">
    <property type="match status" value="1"/>
</dbReference>
<protein>
    <submittedName>
        <fullName evidence="2">F-box domain-containing protein</fullName>
    </submittedName>
</protein>
<dbReference type="EMBL" id="JAWWNJ010000057">
    <property type="protein sequence ID" value="KAK7014327.1"/>
    <property type="molecule type" value="Genomic_DNA"/>
</dbReference>
<dbReference type="InterPro" id="IPR036047">
    <property type="entry name" value="F-box-like_dom_sf"/>
</dbReference>
<dbReference type="SUPFAM" id="SSF81383">
    <property type="entry name" value="F-box domain"/>
    <property type="match status" value="1"/>
</dbReference>
<evidence type="ECO:0000259" key="1">
    <source>
        <dbReference type="Pfam" id="PF12937"/>
    </source>
</evidence>
<dbReference type="Pfam" id="PF12937">
    <property type="entry name" value="F-box-like"/>
    <property type="match status" value="1"/>
</dbReference>